<keyword evidence="9" id="KW-0170">Cobalt</keyword>
<evidence type="ECO:0000256" key="2">
    <source>
        <dbReference type="ARBA" id="ARBA00007405"/>
    </source>
</evidence>
<evidence type="ECO:0000259" key="14">
    <source>
        <dbReference type="Pfam" id="PF02867"/>
    </source>
</evidence>
<keyword evidence="6" id="KW-0237">DNA synthesis</keyword>
<feature type="compositionally biased region" description="Low complexity" evidence="13">
    <location>
        <begin position="690"/>
        <end position="708"/>
    </location>
</feature>
<evidence type="ECO:0000256" key="6">
    <source>
        <dbReference type="ARBA" id="ARBA00022634"/>
    </source>
</evidence>
<evidence type="ECO:0000256" key="1">
    <source>
        <dbReference type="ARBA" id="ARBA00001922"/>
    </source>
</evidence>
<organism evidence="16 17">
    <name type="scientific">Terricaulis silvestris</name>
    <dbReference type="NCBI Taxonomy" id="2686094"/>
    <lineage>
        <taxon>Bacteria</taxon>
        <taxon>Pseudomonadati</taxon>
        <taxon>Pseudomonadota</taxon>
        <taxon>Alphaproteobacteria</taxon>
        <taxon>Caulobacterales</taxon>
        <taxon>Caulobacteraceae</taxon>
        <taxon>Terricaulis</taxon>
    </lineage>
</organism>
<evidence type="ECO:0000256" key="4">
    <source>
        <dbReference type="ARBA" id="ARBA00014409"/>
    </source>
</evidence>
<evidence type="ECO:0000256" key="5">
    <source>
        <dbReference type="ARBA" id="ARBA00022628"/>
    </source>
</evidence>
<evidence type="ECO:0000256" key="10">
    <source>
        <dbReference type="ARBA" id="ARBA00025437"/>
    </source>
</evidence>
<evidence type="ECO:0000256" key="8">
    <source>
        <dbReference type="ARBA" id="ARBA00023002"/>
    </source>
</evidence>
<keyword evidence="5" id="KW-0846">Cobalamin</keyword>
<dbReference type="InterPro" id="IPR024434">
    <property type="entry name" value="TSCPD_dom"/>
</dbReference>
<dbReference type="SUPFAM" id="SSF51998">
    <property type="entry name" value="PFL-like glycyl radical enzymes"/>
    <property type="match status" value="1"/>
</dbReference>
<dbReference type="KEGG" id="tsv:DSM104635_02279"/>
<comment type="function">
    <text evidence="10">Catalyzes the reduction of ribonucleotides to deoxyribonucleotides. May function to provide a pool of deoxyribonucleotide precursors for DNA repair during oxygen limitation and/or for immediate growth after restoration of oxygen.</text>
</comment>
<dbReference type="RefSeq" id="WP_158766293.1">
    <property type="nucleotide sequence ID" value="NZ_CP047045.1"/>
</dbReference>
<comment type="cofactor">
    <cofactor evidence="1">
        <name>adenosylcob(III)alamin</name>
        <dbReference type="ChEBI" id="CHEBI:18408"/>
    </cofactor>
</comment>
<dbReference type="PANTHER" id="PTHR43371">
    <property type="entry name" value="VITAMIN B12-DEPENDENT RIBONUCLEOTIDE REDUCTASE"/>
    <property type="match status" value="1"/>
</dbReference>
<name>A0A6I6MJR0_9CAUL</name>
<evidence type="ECO:0000256" key="3">
    <source>
        <dbReference type="ARBA" id="ARBA00012274"/>
    </source>
</evidence>
<evidence type="ECO:0000256" key="7">
    <source>
        <dbReference type="ARBA" id="ARBA00022741"/>
    </source>
</evidence>
<feature type="domain" description="TSCPD" evidence="15">
    <location>
        <begin position="716"/>
        <end position="820"/>
    </location>
</feature>
<evidence type="ECO:0000259" key="15">
    <source>
        <dbReference type="Pfam" id="PF12637"/>
    </source>
</evidence>
<dbReference type="EC" id="1.17.4.1" evidence="3"/>
<sequence>MAQDFDDDARPVAIAPPAWSETMAQAALEAGLAIEGDIPAAITRVAKRVGAWGEDETLAPAVRDLLLEGKIAFDAPLIRAALSAGAELAVSAALLKWPTDQRDELNAIARAQTLLAAGAKIGIVGTPSAAALDALDAAARLAAPGVNGAAILVRPEGEAANAIIADDGARLRASAALAAGARALDAALAELAIEAVRNGLNIENGGVRHKAAAARLAGAPDADIIAALAGAVARGAYSAALDAGADPSRRRLVIAAPEGSAHPLTAFGAGAIDPTGVASSADECSAIAASIASQLFWIDGAFDINAFEAAIRTLTRALDAAHGSHGASPRRPIVIRLEGLASLLMRAGLAYDSDEGRALATDVAALAHAVAISESAALGAATSAYPDWSRDKKAAEAAVKTARDAAAALTGPIAARAQATYRALPGAKNAGLRVSAAIAFANDDSAARALGVSASGLAPLAGVAAYGLRDDGGFGRVLTHDARLGLAALGYDDDAIAALTRHIEGHRTLRGAPGVNLDALAAKGLTEPALEAIEEAAIDAFNLRAAVHPLVIGAELCEDVLKLPPDVAAGKRGDLLMTLGFSEADIAAAEAFCMGAGDFADAPLDEAHTAVFAGERAIAPDARIAMAVAVAPFARTALEITLTQTDVQRRDALLASAQAAGVALIAIRVEAPPITLSLPALEEDIEEPRATPAAAAATLAPSQAQEAPARVERRRLPERRKGYIQKSTVGGHKVYLHTGEYDDGELGEIFIDLHKEGAAFRSLMNNFAISISIGLQYGVPLEEYCDAFLFTRFEPAGEVKGNETIRHATSILDYIFRELAVSYLGRADLAQMDPFDARGDGLSKRANDAESAARLISRGFARGASPDNLVMLRPRSVVENIRDRREPIAPSRPAATGYRNEPCDACGHFTVEQTGKCAACGATGEASGG</sequence>
<dbReference type="EMBL" id="CP047045">
    <property type="protein sequence ID" value="QGZ95430.1"/>
    <property type="molecule type" value="Genomic_DNA"/>
</dbReference>
<keyword evidence="17" id="KW-1185">Reference proteome</keyword>
<dbReference type="Pfam" id="PF12637">
    <property type="entry name" value="TSCPD"/>
    <property type="match status" value="1"/>
</dbReference>
<dbReference type="PANTHER" id="PTHR43371:SF1">
    <property type="entry name" value="RIBONUCLEOSIDE-DIPHOSPHATE REDUCTASE"/>
    <property type="match status" value="1"/>
</dbReference>
<gene>
    <name evidence="16" type="primary">nrdJ</name>
    <name evidence="16" type="ORF">DSM104635_02279</name>
</gene>
<evidence type="ECO:0000256" key="9">
    <source>
        <dbReference type="ARBA" id="ARBA00023285"/>
    </source>
</evidence>
<dbReference type="GO" id="GO:0004748">
    <property type="term" value="F:ribonucleoside-diphosphate reductase activity, thioredoxin disulfide as acceptor"/>
    <property type="evidence" value="ECO:0007669"/>
    <property type="project" value="UniProtKB-EC"/>
</dbReference>
<dbReference type="InterPro" id="IPR050862">
    <property type="entry name" value="RdRp_reductase_class-2"/>
</dbReference>
<comment type="catalytic activity">
    <reaction evidence="12">
        <text>a 2'-deoxyribonucleoside 5'-diphosphate + [thioredoxin]-disulfide + H2O = a ribonucleoside 5'-diphosphate + [thioredoxin]-dithiol</text>
        <dbReference type="Rhea" id="RHEA:23252"/>
        <dbReference type="Rhea" id="RHEA-COMP:10698"/>
        <dbReference type="Rhea" id="RHEA-COMP:10700"/>
        <dbReference type="ChEBI" id="CHEBI:15377"/>
        <dbReference type="ChEBI" id="CHEBI:29950"/>
        <dbReference type="ChEBI" id="CHEBI:50058"/>
        <dbReference type="ChEBI" id="CHEBI:57930"/>
        <dbReference type="ChEBI" id="CHEBI:73316"/>
        <dbReference type="EC" id="1.17.4.1"/>
    </reaction>
</comment>
<keyword evidence="8 16" id="KW-0560">Oxidoreductase</keyword>
<dbReference type="GO" id="GO:0071897">
    <property type="term" value="P:DNA biosynthetic process"/>
    <property type="evidence" value="ECO:0007669"/>
    <property type="project" value="UniProtKB-KW"/>
</dbReference>
<comment type="similarity">
    <text evidence="2">Belongs to the ribonucleoside diphosphate reductase class-2 family.</text>
</comment>
<dbReference type="GO" id="GO:0000166">
    <property type="term" value="F:nucleotide binding"/>
    <property type="evidence" value="ECO:0007669"/>
    <property type="project" value="UniProtKB-KW"/>
</dbReference>
<feature type="domain" description="Ribonucleotide reductase large subunit C-terminal" evidence="14">
    <location>
        <begin position="299"/>
        <end position="460"/>
    </location>
</feature>
<reference evidence="17" key="1">
    <citation type="submission" date="2019-12" db="EMBL/GenBank/DDBJ databases">
        <title>Complete genome of Terracaulis silvestris 0127_4.</title>
        <authorList>
            <person name="Vieira S."/>
            <person name="Riedel T."/>
            <person name="Sproer C."/>
            <person name="Pascual J."/>
            <person name="Boedeker C."/>
            <person name="Overmann J."/>
        </authorList>
    </citation>
    <scope>NUCLEOTIDE SEQUENCE [LARGE SCALE GENOMIC DNA]</scope>
    <source>
        <strain evidence="17">0127_4</strain>
    </source>
</reference>
<dbReference type="Pfam" id="PF02867">
    <property type="entry name" value="Ribonuc_red_lgC"/>
    <property type="match status" value="1"/>
</dbReference>
<evidence type="ECO:0000256" key="11">
    <source>
        <dbReference type="ARBA" id="ARBA00033050"/>
    </source>
</evidence>
<dbReference type="Gene3D" id="3.20.70.20">
    <property type="match status" value="1"/>
</dbReference>
<evidence type="ECO:0000313" key="16">
    <source>
        <dbReference type="EMBL" id="QGZ95430.1"/>
    </source>
</evidence>
<dbReference type="GO" id="GO:0031419">
    <property type="term" value="F:cobalamin binding"/>
    <property type="evidence" value="ECO:0007669"/>
    <property type="project" value="UniProtKB-KW"/>
</dbReference>
<dbReference type="AlphaFoldDB" id="A0A6I6MJR0"/>
<dbReference type="InterPro" id="IPR000788">
    <property type="entry name" value="RNR_lg_C"/>
</dbReference>
<accession>A0A6I6MJR0</accession>
<proteinExistence type="inferred from homology"/>
<dbReference type="Proteomes" id="UP000431269">
    <property type="component" value="Chromosome"/>
</dbReference>
<evidence type="ECO:0000313" key="17">
    <source>
        <dbReference type="Proteomes" id="UP000431269"/>
    </source>
</evidence>
<keyword evidence="7" id="KW-0547">Nucleotide-binding</keyword>
<evidence type="ECO:0000256" key="13">
    <source>
        <dbReference type="SAM" id="MobiDB-lite"/>
    </source>
</evidence>
<protein>
    <recommendedName>
        <fullName evidence="4">Vitamin B12-dependent ribonucleotide reductase</fullName>
        <ecNumber evidence="3">1.17.4.1</ecNumber>
    </recommendedName>
    <alternativeName>
        <fullName evidence="11">Ribonucleoside-diphosphate reductase NrdJ</fullName>
    </alternativeName>
</protein>
<evidence type="ECO:0000256" key="12">
    <source>
        <dbReference type="ARBA" id="ARBA00047754"/>
    </source>
</evidence>
<feature type="region of interest" description="Disordered" evidence="13">
    <location>
        <begin position="689"/>
        <end position="712"/>
    </location>
</feature>